<dbReference type="PANTHER" id="PTHR40841">
    <property type="entry name" value="SIDEROPHORE TRIACETYLFUSARININE C ESTERASE"/>
    <property type="match status" value="1"/>
</dbReference>
<evidence type="ECO:0000313" key="3">
    <source>
        <dbReference type="EMBL" id="GAS84226.1"/>
    </source>
</evidence>
<dbReference type="SUPFAM" id="SSF53474">
    <property type="entry name" value="alpha/beta-Hydrolases"/>
    <property type="match status" value="1"/>
</dbReference>
<comment type="caution">
    <text evidence="3">The sequence shown here is derived from an EMBL/GenBank/DDBJ whole genome shotgun (WGS) entry which is preliminary data.</text>
</comment>
<gene>
    <name evidence="3" type="ORF">PAHA3_4329</name>
</gene>
<dbReference type="PANTHER" id="PTHR40841:SF2">
    <property type="entry name" value="SIDEROPHORE-DEGRADING ESTERASE (EUROFUNG)"/>
    <property type="match status" value="1"/>
</dbReference>
<reference evidence="4" key="2">
    <citation type="submission" date="2016-01" db="EMBL/GenBank/DDBJ databases">
        <title>Draft Genome Sequence of Paenibacillus amylolyticus Heshi-A3 that Was Isolated from Fermented Rice Bran with Aging Salted Mackerel, Which Was Named Heshiko as Traditional Fermented Seafood in Japan.</title>
        <authorList>
            <person name="Akuzawa S."/>
            <person name="Nakagawa J."/>
            <person name="Kanekatsu T."/>
            <person name="Kubota E."/>
            <person name="Ohtake R."/>
            <person name="Suzuki T."/>
            <person name="Kanesaki Y."/>
        </authorList>
    </citation>
    <scope>NUCLEOTIDE SEQUENCE [LARGE SCALE GENOMIC DNA]</scope>
    <source>
        <strain evidence="4">Heshi-A3</strain>
    </source>
</reference>
<evidence type="ECO:0000313" key="4">
    <source>
        <dbReference type="Proteomes" id="UP000069697"/>
    </source>
</evidence>
<dbReference type="Pfam" id="PF00756">
    <property type="entry name" value="Esterase"/>
    <property type="match status" value="1"/>
</dbReference>
<comment type="similarity">
    <text evidence="1">Belongs to the esterase D family.</text>
</comment>
<evidence type="ECO:0000256" key="1">
    <source>
        <dbReference type="ARBA" id="ARBA00005622"/>
    </source>
</evidence>
<dbReference type="EMBL" id="BCNV01000005">
    <property type="protein sequence ID" value="GAS84226.1"/>
    <property type="molecule type" value="Genomic_DNA"/>
</dbReference>
<dbReference type="InterPro" id="IPR052558">
    <property type="entry name" value="Siderophore_Hydrolase_D"/>
</dbReference>
<dbReference type="AlphaFoldDB" id="A0A100VQJ6"/>
<dbReference type="GO" id="GO:0016788">
    <property type="term" value="F:hydrolase activity, acting on ester bonds"/>
    <property type="evidence" value="ECO:0007669"/>
    <property type="project" value="TreeGrafter"/>
</dbReference>
<sequence>MTFQPNPTAPGNLEHIARSTVQIPHAEQWTMKSRSGHHVYQIMVFKPAEPPPPSGYPVIYLLDANSVFGTMVEAVRVQGRRPEKTGAVPAIVVGIGYPIAGPFSPHRYYDFTPKATTEYTAKSDGTPLPEQGGADEFLRFIEEELKPDMEKQFRIDRDRQAIFGHSLGGLFVIHALFTKPEAFRYYIAGSPSLHWNQKVMQAEEQEFVAKLEKQPVNVKVWIGMGEQEKTHPARNNDKASSLTERLSALKQPGLNIAYTEFEEENHVSVLPFLISRTMRFACSPES</sequence>
<proteinExistence type="inferred from homology"/>
<dbReference type="RefSeq" id="WP_062836665.1">
    <property type="nucleotide sequence ID" value="NZ_BCNV01000005.1"/>
</dbReference>
<evidence type="ECO:0008006" key="5">
    <source>
        <dbReference type="Google" id="ProtNLM"/>
    </source>
</evidence>
<organism evidence="3 4">
    <name type="scientific">Paenibacillus amylolyticus</name>
    <dbReference type="NCBI Taxonomy" id="1451"/>
    <lineage>
        <taxon>Bacteria</taxon>
        <taxon>Bacillati</taxon>
        <taxon>Bacillota</taxon>
        <taxon>Bacilli</taxon>
        <taxon>Bacillales</taxon>
        <taxon>Paenibacillaceae</taxon>
        <taxon>Paenibacillus</taxon>
    </lineage>
</organism>
<dbReference type="InterPro" id="IPR000801">
    <property type="entry name" value="Esterase-like"/>
</dbReference>
<dbReference type="InterPro" id="IPR029058">
    <property type="entry name" value="AB_hydrolase_fold"/>
</dbReference>
<dbReference type="Proteomes" id="UP000069697">
    <property type="component" value="Unassembled WGS sequence"/>
</dbReference>
<name>A0A100VQJ6_PAEAM</name>
<evidence type="ECO:0000256" key="2">
    <source>
        <dbReference type="ARBA" id="ARBA00022801"/>
    </source>
</evidence>
<keyword evidence="2" id="KW-0378">Hydrolase</keyword>
<accession>A0A100VQJ6</accession>
<protein>
    <recommendedName>
        <fullName evidence="5">Enterobactin esterase</fullName>
    </recommendedName>
</protein>
<reference evidence="3 4" key="1">
    <citation type="journal article" date="2016" name="Genome Announc.">
        <title>Draft Genome Sequence of Paenibacillus amylolyticus Heshi-A3, Isolated from Fermented Rice Bran in a Japanese Fermented Seafood Dish.</title>
        <authorList>
            <person name="Akuzawa S."/>
            <person name="Nagaoka J."/>
            <person name="Kanekatsu M."/>
            <person name="Kubota E."/>
            <person name="Ohtake R."/>
            <person name="Suzuki T."/>
            <person name="Kanesaki Y."/>
        </authorList>
    </citation>
    <scope>NUCLEOTIDE SEQUENCE [LARGE SCALE GENOMIC DNA]</scope>
    <source>
        <strain evidence="3 4">Heshi-A3</strain>
    </source>
</reference>
<dbReference type="Gene3D" id="3.40.50.1820">
    <property type="entry name" value="alpha/beta hydrolase"/>
    <property type="match status" value="1"/>
</dbReference>